<dbReference type="GO" id="GO:0003677">
    <property type="term" value="F:DNA binding"/>
    <property type="evidence" value="ECO:0007669"/>
    <property type="project" value="UniProtKB-KW"/>
</dbReference>
<protein>
    <recommendedName>
        <fullName evidence="5">Type I restriction modification DNA specificity domain-containing protein</fullName>
    </recommendedName>
</protein>
<keyword evidence="4" id="KW-0812">Transmembrane</keyword>
<dbReference type="Gene3D" id="3.90.220.20">
    <property type="entry name" value="DNA methylase specificity domains"/>
    <property type="match status" value="1"/>
</dbReference>
<comment type="similarity">
    <text evidence="1">Belongs to the type-I restriction system S methylase family.</text>
</comment>
<evidence type="ECO:0000259" key="5">
    <source>
        <dbReference type="Pfam" id="PF01420"/>
    </source>
</evidence>
<dbReference type="InterPro" id="IPR044946">
    <property type="entry name" value="Restrct_endonuc_typeI_TRD_sf"/>
</dbReference>
<feature type="domain" description="Type I restriction modification DNA specificity" evidence="5">
    <location>
        <begin position="13"/>
        <end position="62"/>
    </location>
</feature>
<evidence type="ECO:0000313" key="6">
    <source>
        <dbReference type="EMBL" id="EDP6814348.1"/>
    </source>
</evidence>
<name>A0A6N6BC58_CAMLA</name>
<gene>
    <name evidence="6" type="ORF">GL567_01990</name>
</gene>
<dbReference type="InterPro" id="IPR000055">
    <property type="entry name" value="Restrct_endonuc_typeI_TRD"/>
</dbReference>
<dbReference type="SUPFAM" id="SSF116734">
    <property type="entry name" value="DNA methylase specificity domain"/>
    <property type="match status" value="1"/>
</dbReference>
<dbReference type="EMBL" id="AANNSE010000002">
    <property type="protein sequence ID" value="EDP6814348.1"/>
    <property type="molecule type" value="Genomic_DNA"/>
</dbReference>
<reference evidence="6 7" key="1">
    <citation type="submission" date="2019-11" db="EMBL/GenBank/DDBJ databases">
        <authorList>
            <consortium name="PulseNet: The National Subtyping Network for Foodborne Disease Surveillance"/>
            <person name="Tarr C.L."/>
            <person name="Trees E."/>
            <person name="Katz L.S."/>
            <person name="Carleton-Romer H.A."/>
            <person name="Stroika S."/>
            <person name="Kucerova Z."/>
            <person name="Roache K.F."/>
            <person name="Sabol A.L."/>
            <person name="Besser J."/>
            <person name="Gerner-Smidt P."/>
        </authorList>
    </citation>
    <scope>NUCLEOTIDE SEQUENCE [LARGE SCALE GENOMIC DNA]</scope>
    <source>
        <strain evidence="6 7">PNUSAC013627</strain>
    </source>
</reference>
<keyword evidence="2" id="KW-0680">Restriction system</keyword>
<dbReference type="GO" id="GO:0009307">
    <property type="term" value="P:DNA restriction-modification system"/>
    <property type="evidence" value="ECO:0007669"/>
    <property type="project" value="UniProtKB-KW"/>
</dbReference>
<proteinExistence type="inferred from homology"/>
<evidence type="ECO:0000313" key="7">
    <source>
        <dbReference type="Proteomes" id="UP000471322"/>
    </source>
</evidence>
<keyword evidence="4" id="KW-0472">Membrane</keyword>
<feature type="transmembrane region" description="Helical" evidence="4">
    <location>
        <begin position="44"/>
        <end position="61"/>
    </location>
</feature>
<comment type="caution">
    <text evidence="6">The sequence shown here is derived from an EMBL/GenBank/DDBJ whole genome shotgun (WGS) entry which is preliminary data.</text>
</comment>
<evidence type="ECO:0000256" key="2">
    <source>
        <dbReference type="ARBA" id="ARBA00022747"/>
    </source>
</evidence>
<keyword evidence="4" id="KW-1133">Transmembrane helix</keyword>
<organism evidence="6 7">
    <name type="scientific">Campylobacter lari</name>
    <dbReference type="NCBI Taxonomy" id="201"/>
    <lineage>
        <taxon>Bacteria</taxon>
        <taxon>Pseudomonadati</taxon>
        <taxon>Campylobacterota</taxon>
        <taxon>Epsilonproteobacteria</taxon>
        <taxon>Campylobacterales</taxon>
        <taxon>Campylobacteraceae</taxon>
        <taxon>Campylobacter</taxon>
    </lineage>
</organism>
<evidence type="ECO:0000256" key="1">
    <source>
        <dbReference type="ARBA" id="ARBA00010923"/>
    </source>
</evidence>
<sequence>MTDKISYLITNLPQGWKVKTIEEVCKNSSSNLALKDIKDKNGQYPVFGASGIVGYVGIFIIKIKNV</sequence>
<dbReference type="Proteomes" id="UP000471322">
    <property type="component" value="Unassembled WGS sequence"/>
</dbReference>
<evidence type="ECO:0000256" key="4">
    <source>
        <dbReference type="SAM" id="Phobius"/>
    </source>
</evidence>
<accession>A0A6N6BC58</accession>
<dbReference type="Pfam" id="PF01420">
    <property type="entry name" value="Methylase_S"/>
    <property type="match status" value="1"/>
</dbReference>
<dbReference type="AlphaFoldDB" id="A0A6N6BC58"/>
<keyword evidence="3" id="KW-0238">DNA-binding</keyword>
<evidence type="ECO:0000256" key="3">
    <source>
        <dbReference type="ARBA" id="ARBA00023125"/>
    </source>
</evidence>